<comment type="caution">
    <text evidence="2">The sequence shown here is derived from an EMBL/GenBank/DDBJ whole genome shotgun (WGS) entry which is preliminary data.</text>
</comment>
<feature type="transmembrane region" description="Helical" evidence="1">
    <location>
        <begin position="6"/>
        <end position="26"/>
    </location>
</feature>
<dbReference type="EMBL" id="JAUEPT010000024">
    <property type="protein sequence ID" value="KAK0442957.1"/>
    <property type="molecule type" value="Genomic_DNA"/>
</dbReference>
<evidence type="ECO:0000256" key="1">
    <source>
        <dbReference type="SAM" id="Phobius"/>
    </source>
</evidence>
<name>A0AA39JHP8_9AGAR</name>
<keyword evidence="1" id="KW-1133">Transmembrane helix</keyword>
<organism evidence="2 3">
    <name type="scientific">Armillaria borealis</name>
    <dbReference type="NCBI Taxonomy" id="47425"/>
    <lineage>
        <taxon>Eukaryota</taxon>
        <taxon>Fungi</taxon>
        <taxon>Dikarya</taxon>
        <taxon>Basidiomycota</taxon>
        <taxon>Agaricomycotina</taxon>
        <taxon>Agaricomycetes</taxon>
        <taxon>Agaricomycetidae</taxon>
        <taxon>Agaricales</taxon>
        <taxon>Marasmiineae</taxon>
        <taxon>Physalacriaceae</taxon>
        <taxon>Armillaria</taxon>
    </lineage>
</organism>
<sequence length="333" mass="37509">MARSRYHRTALCSALAIFFVGLMIFLGPLRDSLALVVGAITTATYTAYLVAHILPLIFPQCPYRTSLCDILHVLYSHVMQYTVHRLRYRFRRSETNMHITVTGKSVSNVQSLKEMESQAVQSVADELSVEALRGLFAMSSNPIVYSIVIQAIGGLHPALQSKAQGLFDGIGSVLWWSCLDCLSKPSPMYYRKPLPGLERELERLLRCKLFLSDESYIAVDLLQTQGDAPSPSVTALIEKSRKYRRGNLFMEEIARNGAMAFSRSSEDEYWVLHPCVWIDFITNAALNDVFSPIDADTEDPFARDICCAVLPAFQMPRSEYEFDHTTSLVQMLT</sequence>
<keyword evidence="3" id="KW-1185">Reference proteome</keyword>
<dbReference type="Proteomes" id="UP001175226">
    <property type="component" value="Unassembled WGS sequence"/>
</dbReference>
<accession>A0AA39JHP8</accession>
<feature type="transmembrane region" description="Helical" evidence="1">
    <location>
        <begin position="33"/>
        <end position="58"/>
    </location>
</feature>
<reference evidence="2" key="1">
    <citation type="submission" date="2023-06" db="EMBL/GenBank/DDBJ databases">
        <authorList>
            <consortium name="Lawrence Berkeley National Laboratory"/>
            <person name="Ahrendt S."/>
            <person name="Sahu N."/>
            <person name="Indic B."/>
            <person name="Wong-Bajracharya J."/>
            <person name="Merenyi Z."/>
            <person name="Ke H.-M."/>
            <person name="Monk M."/>
            <person name="Kocsube S."/>
            <person name="Drula E."/>
            <person name="Lipzen A."/>
            <person name="Balint B."/>
            <person name="Henrissat B."/>
            <person name="Andreopoulos B."/>
            <person name="Martin F.M."/>
            <person name="Harder C.B."/>
            <person name="Rigling D."/>
            <person name="Ford K.L."/>
            <person name="Foster G.D."/>
            <person name="Pangilinan J."/>
            <person name="Papanicolaou A."/>
            <person name="Barry K."/>
            <person name="LaButti K."/>
            <person name="Viragh M."/>
            <person name="Koriabine M."/>
            <person name="Yan M."/>
            <person name="Riley R."/>
            <person name="Champramary S."/>
            <person name="Plett K.L."/>
            <person name="Tsai I.J."/>
            <person name="Slot J."/>
            <person name="Sipos G."/>
            <person name="Plett J."/>
            <person name="Nagy L.G."/>
            <person name="Grigoriev I.V."/>
        </authorList>
    </citation>
    <scope>NUCLEOTIDE SEQUENCE</scope>
    <source>
        <strain evidence="2">FPL87.14</strain>
    </source>
</reference>
<evidence type="ECO:0000313" key="2">
    <source>
        <dbReference type="EMBL" id="KAK0442957.1"/>
    </source>
</evidence>
<keyword evidence="1" id="KW-0812">Transmembrane</keyword>
<proteinExistence type="predicted"/>
<evidence type="ECO:0000313" key="3">
    <source>
        <dbReference type="Proteomes" id="UP001175226"/>
    </source>
</evidence>
<protein>
    <submittedName>
        <fullName evidence="2">Uncharacterized protein</fullName>
    </submittedName>
</protein>
<dbReference type="AlphaFoldDB" id="A0AA39JHP8"/>
<keyword evidence="1" id="KW-0472">Membrane</keyword>
<gene>
    <name evidence="2" type="ORF">EV421DRAFT_558319</name>
</gene>